<gene>
    <name evidence="3" type="ORF">TCEB3V08_LOCUS10959</name>
</gene>
<dbReference type="GO" id="GO:0005615">
    <property type="term" value="C:extracellular space"/>
    <property type="evidence" value="ECO:0007669"/>
    <property type="project" value="TreeGrafter"/>
</dbReference>
<sequence>MKLASCEEMPSIRKFFHLKNNDLTTVTWAQNINSNKAFQWALNGKKMMIGGDVIVVQMGFGKNKKPVPKMYSHYNNDIEMTLKQLLEKAADTKSFGVQLNFNQITVFIESIKVLQAMRGKIKFPLWLNADTDNMEDKDIDNFLSLCTHNFPKATISIGMLHKGQKLRSEQGYNAKLVTQMKDTLTRNNVTQTVAFPVEAHVASYSLDTLPALKDVHGITDSALYIYNRQIKVYSRSLLCGKEVTEKPQPSWSSVRSPSRCS</sequence>
<evidence type="ECO:0000259" key="2">
    <source>
        <dbReference type="Pfam" id="PF10223"/>
    </source>
</evidence>
<name>A0A7R9DDW4_TIMCR</name>
<dbReference type="EMBL" id="OC322250">
    <property type="protein sequence ID" value="CAD7411484.1"/>
    <property type="molecule type" value="Genomic_DNA"/>
</dbReference>
<dbReference type="Pfam" id="PF10223">
    <property type="entry name" value="Menorin_N"/>
    <property type="match status" value="1"/>
</dbReference>
<reference evidence="3" key="1">
    <citation type="submission" date="2020-11" db="EMBL/GenBank/DDBJ databases">
        <authorList>
            <person name="Tran Van P."/>
        </authorList>
    </citation>
    <scope>NUCLEOTIDE SEQUENCE</scope>
</reference>
<comment type="similarity">
    <text evidence="1">Belongs to the menorin family.</text>
</comment>
<evidence type="ECO:0000256" key="1">
    <source>
        <dbReference type="ARBA" id="ARBA00044953"/>
    </source>
</evidence>
<dbReference type="PANTHER" id="PTHR21184">
    <property type="entry name" value="MENORIN (DENDRITIC BRANCHING PROTEIN)"/>
    <property type="match status" value="1"/>
</dbReference>
<dbReference type="PANTHER" id="PTHR21184:SF6">
    <property type="entry name" value="CONSERVED PLASMA MEMBRANE PROTEIN"/>
    <property type="match status" value="1"/>
</dbReference>
<proteinExistence type="inferred from homology"/>
<evidence type="ECO:0000313" key="3">
    <source>
        <dbReference type="EMBL" id="CAD7411484.1"/>
    </source>
</evidence>
<accession>A0A7R9DDW4</accession>
<protein>
    <recommendedName>
        <fullName evidence="2">Menorin-like domain-containing protein</fullName>
    </recommendedName>
</protein>
<dbReference type="AlphaFoldDB" id="A0A7R9DDW4"/>
<dbReference type="InterPro" id="IPR019356">
    <property type="entry name" value="Menorin_dom"/>
</dbReference>
<feature type="domain" description="Menorin-like" evidence="2">
    <location>
        <begin position="22"/>
        <end position="228"/>
    </location>
</feature>
<organism evidence="3">
    <name type="scientific">Timema cristinae</name>
    <name type="common">Walking stick</name>
    <dbReference type="NCBI Taxonomy" id="61476"/>
    <lineage>
        <taxon>Eukaryota</taxon>
        <taxon>Metazoa</taxon>
        <taxon>Ecdysozoa</taxon>
        <taxon>Arthropoda</taxon>
        <taxon>Hexapoda</taxon>
        <taxon>Insecta</taxon>
        <taxon>Pterygota</taxon>
        <taxon>Neoptera</taxon>
        <taxon>Polyneoptera</taxon>
        <taxon>Phasmatodea</taxon>
        <taxon>Timematodea</taxon>
        <taxon>Timematoidea</taxon>
        <taxon>Timematidae</taxon>
        <taxon>Timema</taxon>
    </lineage>
</organism>